<feature type="transmembrane region" description="Helical" evidence="1">
    <location>
        <begin position="6"/>
        <end position="24"/>
    </location>
</feature>
<dbReference type="InterPro" id="IPR007332">
    <property type="entry name" value="DUF411"/>
</dbReference>
<gene>
    <name evidence="2" type="ORF">COV34_02915</name>
</gene>
<keyword evidence="1" id="KW-0812">Transmembrane</keyword>
<reference evidence="2 3" key="1">
    <citation type="submission" date="2017-09" db="EMBL/GenBank/DDBJ databases">
        <title>Depth-based differentiation of microbial function through sediment-hosted aquifers and enrichment of novel symbionts in the deep terrestrial subsurface.</title>
        <authorList>
            <person name="Probst A.J."/>
            <person name="Ladd B."/>
            <person name="Jarett J.K."/>
            <person name="Geller-Mcgrath D.E."/>
            <person name="Sieber C.M."/>
            <person name="Emerson J.B."/>
            <person name="Anantharaman K."/>
            <person name="Thomas B.C."/>
            <person name="Malmstrom R."/>
            <person name="Stieglmeier M."/>
            <person name="Klingl A."/>
            <person name="Woyke T."/>
            <person name="Ryan C.M."/>
            <person name="Banfield J.F."/>
        </authorList>
    </citation>
    <scope>NUCLEOTIDE SEQUENCE [LARGE SCALE GENOMIC DNA]</scope>
    <source>
        <strain evidence="2">CG10_big_fil_rev_8_21_14_0_10_42_12</strain>
    </source>
</reference>
<evidence type="ECO:0000313" key="2">
    <source>
        <dbReference type="EMBL" id="PIR38014.1"/>
    </source>
</evidence>
<organism evidence="2 3">
    <name type="scientific">Candidatus Zambryskibacteria bacterium CG10_big_fil_rev_8_21_14_0_10_42_12</name>
    <dbReference type="NCBI Taxonomy" id="1975115"/>
    <lineage>
        <taxon>Bacteria</taxon>
        <taxon>Candidatus Zambryskiibacteriota</taxon>
    </lineage>
</organism>
<dbReference type="EMBL" id="PCXL01000013">
    <property type="protein sequence ID" value="PIR38014.1"/>
    <property type="molecule type" value="Genomic_DNA"/>
</dbReference>
<comment type="caution">
    <text evidence="2">The sequence shown here is derived from an EMBL/GenBank/DDBJ whole genome shotgun (WGS) entry which is preliminary data.</text>
</comment>
<dbReference type="Pfam" id="PF04214">
    <property type="entry name" value="DUF411"/>
    <property type="match status" value="1"/>
</dbReference>
<name>A0A2H0QW20_9BACT</name>
<sequence>MNMNKIFISGLGVILILVLGYMVFQTRGGQVVRESNGIIATIYKSPTCGCCGVYTSYMKGEGYDVVSENVADMSVIKKELGVPYELESCHTMEVGGYVVEGHVPEEAVQKLLTERPDIKGIGMAGMPSGSPGMPGPKNEPFEIYEINHDGTVGEMFMTI</sequence>
<evidence type="ECO:0008006" key="4">
    <source>
        <dbReference type="Google" id="ProtNLM"/>
    </source>
</evidence>
<evidence type="ECO:0000313" key="3">
    <source>
        <dbReference type="Proteomes" id="UP000231333"/>
    </source>
</evidence>
<dbReference type="Proteomes" id="UP000231333">
    <property type="component" value="Unassembled WGS sequence"/>
</dbReference>
<keyword evidence="1" id="KW-1133">Transmembrane helix</keyword>
<evidence type="ECO:0000256" key="1">
    <source>
        <dbReference type="SAM" id="Phobius"/>
    </source>
</evidence>
<keyword evidence="1" id="KW-0472">Membrane</keyword>
<protein>
    <recommendedName>
        <fullName evidence="4">CopG family transcriptional regulator</fullName>
    </recommendedName>
</protein>
<accession>A0A2H0QW20</accession>
<proteinExistence type="predicted"/>
<dbReference type="AlphaFoldDB" id="A0A2H0QW20"/>